<sequence length="152" mass="16357">MLADCGSALGDCNYRNMSAGGECSCGEFVWRTFPVCLLQLNAQTRLRMFSGKRKRRLTYSSPPARVPPPSRACRTRLKSRRSSQEHCASLCLLSLPPDAICADGGRASPLPAAAACLPSGGWTWCWRQGLAAAAVVVSNHRLSGRNCGRTSV</sequence>
<comment type="caution">
    <text evidence="1">The sequence shown here is derived from an EMBL/GenBank/DDBJ whole genome shotgun (WGS) entry which is preliminary data.</text>
</comment>
<name>A0A5B7EGF9_PORTR</name>
<accession>A0A5B7EGF9</accession>
<reference evidence="1 2" key="1">
    <citation type="submission" date="2019-05" db="EMBL/GenBank/DDBJ databases">
        <title>Another draft genome of Portunus trituberculatus and its Hox gene families provides insights of decapod evolution.</title>
        <authorList>
            <person name="Jeong J.-H."/>
            <person name="Song I."/>
            <person name="Kim S."/>
            <person name="Choi T."/>
            <person name="Kim D."/>
            <person name="Ryu S."/>
            <person name="Kim W."/>
        </authorList>
    </citation>
    <scope>NUCLEOTIDE SEQUENCE [LARGE SCALE GENOMIC DNA]</scope>
    <source>
        <tissue evidence="1">Muscle</tissue>
    </source>
</reference>
<dbReference type="Proteomes" id="UP000324222">
    <property type="component" value="Unassembled WGS sequence"/>
</dbReference>
<keyword evidence="2" id="KW-1185">Reference proteome</keyword>
<dbReference type="AlphaFoldDB" id="A0A5B7EGF9"/>
<protein>
    <submittedName>
        <fullName evidence="1">Uncharacterized protein</fullName>
    </submittedName>
</protein>
<proteinExistence type="predicted"/>
<evidence type="ECO:0000313" key="2">
    <source>
        <dbReference type="Proteomes" id="UP000324222"/>
    </source>
</evidence>
<organism evidence="1 2">
    <name type="scientific">Portunus trituberculatus</name>
    <name type="common">Swimming crab</name>
    <name type="synonym">Neptunus trituberculatus</name>
    <dbReference type="NCBI Taxonomy" id="210409"/>
    <lineage>
        <taxon>Eukaryota</taxon>
        <taxon>Metazoa</taxon>
        <taxon>Ecdysozoa</taxon>
        <taxon>Arthropoda</taxon>
        <taxon>Crustacea</taxon>
        <taxon>Multicrustacea</taxon>
        <taxon>Malacostraca</taxon>
        <taxon>Eumalacostraca</taxon>
        <taxon>Eucarida</taxon>
        <taxon>Decapoda</taxon>
        <taxon>Pleocyemata</taxon>
        <taxon>Brachyura</taxon>
        <taxon>Eubrachyura</taxon>
        <taxon>Portunoidea</taxon>
        <taxon>Portunidae</taxon>
        <taxon>Portuninae</taxon>
        <taxon>Portunus</taxon>
    </lineage>
</organism>
<evidence type="ECO:0000313" key="1">
    <source>
        <dbReference type="EMBL" id="MPC32319.1"/>
    </source>
</evidence>
<dbReference type="EMBL" id="VSRR010002604">
    <property type="protein sequence ID" value="MPC32319.1"/>
    <property type="molecule type" value="Genomic_DNA"/>
</dbReference>
<gene>
    <name evidence="1" type="ORF">E2C01_025629</name>
</gene>